<dbReference type="SUPFAM" id="SSF52540">
    <property type="entry name" value="P-loop containing nucleoside triphosphate hydrolases"/>
    <property type="match status" value="1"/>
</dbReference>
<keyword evidence="3" id="KW-1185">Reference proteome</keyword>
<dbReference type="OrthoDB" id="5638848at2"/>
<proteinExistence type="predicted"/>
<evidence type="ECO:0000313" key="3">
    <source>
        <dbReference type="Proteomes" id="UP000297753"/>
    </source>
</evidence>
<dbReference type="EMBL" id="SATR01000003">
    <property type="protein sequence ID" value="TFH92918.1"/>
    <property type="molecule type" value="Genomic_DNA"/>
</dbReference>
<dbReference type="Pfam" id="PF13521">
    <property type="entry name" value="AAA_28"/>
    <property type="match status" value="1"/>
</dbReference>
<reference evidence="2 3" key="1">
    <citation type="submission" date="2019-01" db="EMBL/GenBank/DDBJ databases">
        <title>Vibrio BEI176 sp. nov, a marine bacterium isolated from China: eastern marignal seas.</title>
        <authorList>
            <person name="Li B."/>
        </authorList>
    </citation>
    <scope>NUCLEOTIDE SEQUENCE [LARGE SCALE GENOMIC DNA]</scope>
    <source>
        <strain evidence="2 3">BEI176</strain>
    </source>
</reference>
<dbReference type="Gene3D" id="3.40.50.300">
    <property type="entry name" value="P-loop containing nucleotide triphosphate hydrolases"/>
    <property type="match status" value="1"/>
</dbReference>
<name>A0A4Y8WKX0_9VIBR</name>
<evidence type="ECO:0000259" key="1">
    <source>
        <dbReference type="Pfam" id="PF13521"/>
    </source>
</evidence>
<gene>
    <name evidence="2" type="ORF">ELS82_02910</name>
</gene>
<protein>
    <submittedName>
        <fullName evidence="2">ATPase</fullName>
    </submittedName>
</protein>
<comment type="caution">
    <text evidence="2">The sequence shown here is derived from an EMBL/GenBank/DDBJ whole genome shotgun (WGS) entry which is preliminary data.</text>
</comment>
<feature type="domain" description="NadR/Ttd14 AAA" evidence="1">
    <location>
        <begin position="4"/>
        <end position="164"/>
    </location>
</feature>
<evidence type="ECO:0000313" key="2">
    <source>
        <dbReference type="EMBL" id="TFH92918.1"/>
    </source>
</evidence>
<sequence length="174" mass="19593">MQPIIITGGPGAGKTTLIDALSANSYQTFAESSRQLIEEQSQLTNGVLPWLDLPGFARLCLAAMTEQKQQASQHEVAFLDRAIPDICGYLQQAGLEIEPRYQAESKGYHRQAFFCRPERSIYVQDEVRPYPFEGAIAIHNALVDVYQQLGFEVVEVPFMSLEERVRFIELALEL</sequence>
<dbReference type="AlphaFoldDB" id="A0A4Y8WKX0"/>
<organism evidence="2 3">
    <name type="scientific">Vibrio ouci</name>
    <dbReference type="NCBI Taxonomy" id="2499078"/>
    <lineage>
        <taxon>Bacteria</taxon>
        <taxon>Pseudomonadati</taxon>
        <taxon>Pseudomonadota</taxon>
        <taxon>Gammaproteobacteria</taxon>
        <taxon>Vibrionales</taxon>
        <taxon>Vibrionaceae</taxon>
        <taxon>Vibrio</taxon>
    </lineage>
</organism>
<dbReference type="InterPro" id="IPR038727">
    <property type="entry name" value="NadR/Ttd14_AAA_dom"/>
</dbReference>
<dbReference type="Proteomes" id="UP000297753">
    <property type="component" value="Unassembled WGS sequence"/>
</dbReference>
<dbReference type="InterPro" id="IPR027417">
    <property type="entry name" value="P-loop_NTPase"/>
</dbReference>
<dbReference type="RefSeq" id="WP_134834161.1">
    <property type="nucleotide sequence ID" value="NZ_SATR01000003.1"/>
</dbReference>
<accession>A0A4Y8WKX0</accession>